<reference evidence="1 2" key="1">
    <citation type="submission" date="2014-06" db="EMBL/GenBank/DDBJ databases">
        <title>Whole Genome Sequences of Three Symbiotic Endozoicomonas Bacteria.</title>
        <authorList>
            <person name="Neave M.J."/>
            <person name="Apprill A."/>
            <person name="Voolstra C.R."/>
        </authorList>
    </citation>
    <scope>NUCLEOTIDE SEQUENCE [LARGE SCALE GENOMIC DNA]</scope>
    <source>
        <strain evidence="1 2">DSM 25634</strain>
    </source>
</reference>
<protein>
    <submittedName>
        <fullName evidence="1">Uncharacterized protein</fullName>
    </submittedName>
</protein>
<sequence length="108" mass="12644">METLTNEEKKEFQDILSVFYGNQAYSWNINLKVLKLLEQLLRKNEDCNKYMDKVPRPFYFGNALNWASKQARNAVIRHIKGRNKSYYICLKGSAIGMRTKFQLASMGI</sequence>
<dbReference type="RefSeq" id="WP_034831999.1">
    <property type="nucleotide sequence ID" value="NZ_JOKH01000001.1"/>
</dbReference>
<keyword evidence="2" id="KW-1185">Reference proteome</keyword>
<dbReference type="eggNOG" id="ENOG5033JNV">
    <property type="taxonomic scope" value="Bacteria"/>
</dbReference>
<dbReference type="STRING" id="1137799.GZ78_00865"/>
<evidence type="ECO:0000313" key="2">
    <source>
        <dbReference type="Proteomes" id="UP000028073"/>
    </source>
</evidence>
<proteinExistence type="predicted"/>
<comment type="caution">
    <text evidence="1">The sequence shown here is derived from an EMBL/GenBank/DDBJ whole genome shotgun (WGS) entry which is preliminary data.</text>
</comment>
<evidence type="ECO:0000313" key="1">
    <source>
        <dbReference type="EMBL" id="KEQ18701.1"/>
    </source>
</evidence>
<dbReference type="AlphaFoldDB" id="A0A081NJS8"/>
<name>A0A081NJS8_9GAMM</name>
<dbReference type="EMBL" id="JOKH01000001">
    <property type="protein sequence ID" value="KEQ18701.1"/>
    <property type="molecule type" value="Genomic_DNA"/>
</dbReference>
<organism evidence="1 2">
    <name type="scientific">Endozoicomonas numazuensis</name>
    <dbReference type="NCBI Taxonomy" id="1137799"/>
    <lineage>
        <taxon>Bacteria</taxon>
        <taxon>Pseudomonadati</taxon>
        <taxon>Pseudomonadota</taxon>
        <taxon>Gammaproteobacteria</taxon>
        <taxon>Oceanospirillales</taxon>
        <taxon>Endozoicomonadaceae</taxon>
        <taxon>Endozoicomonas</taxon>
    </lineage>
</organism>
<accession>A0A081NJS8</accession>
<gene>
    <name evidence="1" type="ORF">GZ78_00865</name>
</gene>
<dbReference type="Proteomes" id="UP000028073">
    <property type="component" value="Unassembled WGS sequence"/>
</dbReference>